<feature type="transmembrane region" description="Helical" evidence="1">
    <location>
        <begin position="49"/>
        <end position="69"/>
    </location>
</feature>
<keyword evidence="1" id="KW-0472">Membrane</keyword>
<proteinExistence type="predicted"/>
<protein>
    <submittedName>
        <fullName evidence="2">DUF2975 domain-containing protein</fullName>
    </submittedName>
</protein>
<accession>A0ABW8SPM4</accession>
<name>A0ABW8SPM4_9CLOT</name>
<dbReference type="EMBL" id="JBJHZX010000036">
    <property type="protein sequence ID" value="MFL0197741.1"/>
    <property type="molecule type" value="Genomic_DNA"/>
</dbReference>
<keyword evidence="1" id="KW-1133">Transmembrane helix</keyword>
<dbReference type="Pfam" id="PF11188">
    <property type="entry name" value="DUF2975"/>
    <property type="match status" value="1"/>
</dbReference>
<evidence type="ECO:0000313" key="2">
    <source>
        <dbReference type="EMBL" id="MFL0197741.1"/>
    </source>
</evidence>
<evidence type="ECO:0000256" key="1">
    <source>
        <dbReference type="SAM" id="Phobius"/>
    </source>
</evidence>
<dbReference type="RefSeq" id="WP_406793844.1">
    <property type="nucleotide sequence ID" value="NZ_JBJHZX010000036.1"/>
</dbReference>
<feature type="transmembrane region" description="Helical" evidence="1">
    <location>
        <begin position="89"/>
        <end position="106"/>
    </location>
</feature>
<reference evidence="2 3" key="1">
    <citation type="submission" date="2024-11" db="EMBL/GenBank/DDBJ databases">
        <authorList>
            <person name="Heng Y.C."/>
            <person name="Lim A.C.H."/>
            <person name="Lee J.K.Y."/>
            <person name="Kittelmann S."/>
        </authorList>
    </citation>
    <scope>NUCLEOTIDE SEQUENCE [LARGE SCALE GENOMIC DNA]</scope>
    <source>
        <strain evidence="2 3">WILCCON 0269</strain>
    </source>
</reference>
<sequence>MINHKGYLFFLEILLDIILVMGVIALVTFSLVTVFSMSQFSSLDLRTHVFAIIDCAFYLLIVYELKNILNKVFEEKPFIINNVKSFRRIAYYIFAIGFVDMINNIISRSFRILFVINKNGSVKPDILVFIILGCVFLVTGDIFEKAIKIKDENDLTI</sequence>
<keyword evidence="3" id="KW-1185">Reference proteome</keyword>
<gene>
    <name evidence="2" type="ORF">ACJDU8_19530</name>
</gene>
<comment type="caution">
    <text evidence="2">The sequence shown here is derived from an EMBL/GenBank/DDBJ whole genome shotgun (WGS) entry which is preliminary data.</text>
</comment>
<feature type="transmembrane region" description="Helical" evidence="1">
    <location>
        <begin position="126"/>
        <end position="143"/>
    </location>
</feature>
<dbReference type="Proteomes" id="UP001623660">
    <property type="component" value="Unassembled WGS sequence"/>
</dbReference>
<evidence type="ECO:0000313" key="3">
    <source>
        <dbReference type="Proteomes" id="UP001623660"/>
    </source>
</evidence>
<keyword evidence="1" id="KW-0812">Transmembrane</keyword>
<organism evidence="2 3">
    <name type="scientific">Candidatus Clostridium eludens</name>
    <dbReference type="NCBI Taxonomy" id="3381663"/>
    <lineage>
        <taxon>Bacteria</taxon>
        <taxon>Bacillati</taxon>
        <taxon>Bacillota</taxon>
        <taxon>Clostridia</taxon>
        <taxon>Eubacteriales</taxon>
        <taxon>Clostridiaceae</taxon>
        <taxon>Clostridium</taxon>
    </lineage>
</organism>
<dbReference type="InterPro" id="IPR021354">
    <property type="entry name" value="DUF2975"/>
</dbReference>
<feature type="transmembrane region" description="Helical" evidence="1">
    <location>
        <begin position="7"/>
        <end position="37"/>
    </location>
</feature>